<dbReference type="VEuPathDB" id="FungiDB:ASPFODRAFT_141524"/>
<dbReference type="InterPro" id="IPR016040">
    <property type="entry name" value="NAD(P)-bd_dom"/>
</dbReference>
<accession>A0A146F372</accession>
<dbReference type="FunFam" id="3.40.50.720:FF:000304">
    <property type="entry name" value="UDP-glucose 4,6-dehydratase"/>
    <property type="match status" value="1"/>
</dbReference>
<proteinExistence type="predicted"/>
<feature type="domain" description="NAD(P)-binding" evidence="1">
    <location>
        <begin position="25"/>
        <end position="196"/>
    </location>
</feature>
<dbReference type="Pfam" id="PF16363">
    <property type="entry name" value="GDP_Man_Dehyd"/>
    <property type="match status" value="2"/>
</dbReference>
<dbReference type="SUPFAM" id="SSF51735">
    <property type="entry name" value="NAD(P)-binding Rossmann-fold domains"/>
    <property type="match status" value="1"/>
</dbReference>
<evidence type="ECO:0000313" key="3">
    <source>
        <dbReference type="Proteomes" id="UP000075230"/>
    </source>
</evidence>
<evidence type="ECO:0000259" key="1">
    <source>
        <dbReference type="Pfam" id="PF16363"/>
    </source>
</evidence>
<dbReference type="PANTHER" id="PTHR43000">
    <property type="entry name" value="DTDP-D-GLUCOSE 4,6-DEHYDRATASE-RELATED"/>
    <property type="match status" value="1"/>
</dbReference>
<dbReference type="Gene3D" id="3.90.25.10">
    <property type="entry name" value="UDP-galactose 4-epimerase, domain 1"/>
    <property type="match status" value="1"/>
</dbReference>
<dbReference type="GO" id="GO:0009225">
    <property type="term" value="P:nucleotide-sugar metabolic process"/>
    <property type="evidence" value="ECO:0007669"/>
    <property type="project" value="UniProtKB-ARBA"/>
</dbReference>
<dbReference type="AlphaFoldDB" id="A0A146F372"/>
<evidence type="ECO:0000313" key="2">
    <source>
        <dbReference type="EMBL" id="GAT20565.1"/>
    </source>
</evidence>
<gene>
    <name evidence="2" type="ORF">RIB2604_00800340</name>
</gene>
<sequence length="335" mass="37238">MAITTITPMTKGHRDRPGCDVKNILITGGAGFIGSWMCHHLVHQYGEQYSIVCLDKLSNVSSLNNLKSVLDRPNFHFVQGNLHDKEHLIKIMDEYNIDSVIHFAAESSVQKSFSDPAAFVDMNVCATSRLLEAMKAHGKITRFVHASTDEVYGETWGVSVDEDTRMNPTNPYAASKAAAEMFIMAYRKSFGIPGMILRDGQKLTIQGNGSRTRNFVHVADVIAAYDMVLHKGVPGGIYNVSSSDEVSVRDVAIGVLREFGLDTRGGVDNLIVSMPDRPYNDNDYVVKGDRLKELGWSQSVCFKEGLADTVQWYRENGDNWWKEALGNQISVLVKN</sequence>
<reference evidence="2 3" key="1">
    <citation type="journal article" date="2016" name="DNA Res.">
        <title>Genome sequence of Aspergillus luchuensis NBRC 4314.</title>
        <authorList>
            <person name="Yamada O."/>
            <person name="Machida M."/>
            <person name="Hosoyama A."/>
            <person name="Goto M."/>
            <person name="Takahashi T."/>
            <person name="Futagami T."/>
            <person name="Yamagata Y."/>
            <person name="Takeuchi M."/>
            <person name="Kobayashi T."/>
            <person name="Koike H."/>
            <person name="Abe K."/>
            <person name="Asai K."/>
            <person name="Arita M."/>
            <person name="Fujita N."/>
            <person name="Fukuda K."/>
            <person name="Higa K."/>
            <person name="Horikawa H."/>
            <person name="Ishikawa T."/>
            <person name="Jinno K."/>
            <person name="Kato Y."/>
            <person name="Kirimura K."/>
            <person name="Mizutani O."/>
            <person name="Nakasone K."/>
            <person name="Sano M."/>
            <person name="Shiraishi Y."/>
            <person name="Tsukahara M."/>
            <person name="Gomi K."/>
        </authorList>
    </citation>
    <scope>NUCLEOTIDE SEQUENCE [LARGE SCALE GENOMIC DNA]</scope>
    <source>
        <strain evidence="2 3">RIB 2604</strain>
    </source>
</reference>
<organism evidence="2 3">
    <name type="scientific">Aspergillus kawachii</name>
    <name type="common">White koji mold</name>
    <name type="synonym">Aspergillus awamori var. kawachi</name>
    <dbReference type="NCBI Taxonomy" id="1069201"/>
    <lineage>
        <taxon>Eukaryota</taxon>
        <taxon>Fungi</taxon>
        <taxon>Dikarya</taxon>
        <taxon>Ascomycota</taxon>
        <taxon>Pezizomycotina</taxon>
        <taxon>Eurotiomycetes</taxon>
        <taxon>Eurotiomycetidae</taxon>
        <taxon>Eurotiales</taxon>
        <taxon>Aspergillaceae</taxon>
        <taxon>Aspergillus</taxon>
        <taxon>Aspergillus subgen. Circumdati</taxon>
    </lineage>
</organism>
<dbReference type="Proteomes" id="UP000075230">
    <property type="component" value="Unassembled WGS sequence"/>
</dbReference>
<comment type="caution">
    <text evidence="2">The sequence shown here is derived from an EMBL/GenBank/DDBJ whole genome shotgun (WGS) entry which is preliminary data.</text>
</comment>
<dbReference type="InterPro" id="IPR036291">
    <property type="entry name" value="NAD(P)-bd_dom_sf"/>
</dbReference>
<dbReference type="Gene3D" id="3.40.50.720">
    <property type="entry name" value="NAD(P)-binding Rossmann-like Domain"/>
    <property type="match status" value="2"/>
</dbReference>
<dbReference type="EMBL" id="BCWF01000008">
    <property type="protein sequence ID" value="GAT20565.1"/>
    <property type="molecule type" value="Genomic_DNA"/>
</dbReference>
<protein>
    <submittedName>
        <fullName evidence="2">dTDP-D-glucose 4,6-dehydratase</fullName>
    </submittedName>
</protein>
<name>A0A146F372_ASPKA</name>
<feature type="domain" description="NAD(P)-binding" evidence="1">
    <location>
        <begin position="199"/>
        <end position="309"/>
    </location>
</feature>
<reference evidence="3" key="2">
    <citation type="submission" date="2016-02" db="EMBL/GenBank/DDBJ databases">
        <title>Genome sequencing of Aspergillus luchuensis NBRC 4314.</title>
        <authorList>
            <person name="Yamada O."/>
        </authorList>
    </citation>
    <scope>NUCLEOTIDE SEQUENCE [LARGE SCALE GENOMIC DNA]</scope>
    <source>
        <strain evidence="3">RIB 2604</strain>
    </source>
</reference>